<dbReference type="eggNOG" id="KOG4046">
    <property type="taxonomic scope" value="Eukaryota"/>
</dbReference>
<dbReference type="GO" id="GO:0033204">
    <property type="term" value="F:ribonuclease P RNA binding"/>
    <property type="evidence" value="ECO:0007669"/>
    <property type="project" value="InterPro"/>
</dbReference>
<protein>
    <submittedName>
        <fullName evidence="4">RNase P/MRP p29 subunit</fullName>
    </submittedName>
</protein>
<dbReference type="PANTHER" id="PTHR13348">
    <property type="entry name" value="RIBONUCLEASE P SUBUNIT P29"/>
    <property type="match status" value="1"/>
</dbReference>
<dbReference type="InterPro" id="IPR016848">
    <property type="entry name" value="RNase_P/MRP_Rpp29-subunit"/>
</dbReference>
<dbReference type="InterPro" id="IPR036980">
    <property type="entry name" value="RNase_P/MRP_Rpp29_sf"/>
</dbReference>
<dbReference type="GO" id="GO:0006364">
    <property type="term" value="P:rRNA processing"/>
    <property type="evidence" value="ECO:0007669"/>
    <property type="project" value="TreeGrafter"/>
</dbReference>
<dbReference type="GO" id="GO:0001682">
    <property type="term" value="P:tRNA 5'-leader removal"/>
    <property type="evidence" value="ECO:0007669"/>
    <property type="project" value="InterPro"/>
</dbReference>
<sequence>MTPSMFSLFTVPGPSHEDIYTAITPPSNQRVKLKSSTPFTPVYVKNHILRSADPIQTYASRVKGRQILLENPAGPSRTKRLREEKKARRLSDKAKKAAGVSSSRDARHASFWRLKQQETKFHLFLPLHALWMDYMGELLALPPAPSGSNNQSTPDAIPNSAAMHAKLVKADFHGSIINVRQSKNACLVGLSGIVIHETENAFKIVTRKDQLKLVPKRNSIFTFAVPLYSRSDPSQSPLSELSATDDTASSTPAANTESTPSDLTKTVLDLPHMEFELYGNQFCFRAAERAGRKFKHKETIEL</sequence>
<evidence type="ECO:0000313" key="4">
    <source>
        <dbReference type="EMBL" id="EPT05988.1"/>
    </source>
</evidence>
<comment type="similarity">
    <text evidence="2">Belongs to the eukaryotic/archaeal RNase P protein component 1 family.</text>
</comment>
<dbReference type="STRING" id="743788.S8EPD6"/>
<dbReference type="InterPro" id="IPR002730">
    <property type="entry name" value="Rpp29/RNP1"/>
</dbReference>
<dbReference type="SMART" id="SM00538">
    <property type="entry name" value="POP4"/>
    <property type="match status" value="1"/>
</dbReference>
<dbReference type="FunCoup" id="S8EPD6">
    <property type="interactions" value="278"/>
</dbReference>
<comment type="subcellular location">
    <subcellularLocation>
        <location evidence="1">Nucleus</location>
    </subcellularLocation>
</comment>
<dbReference type="InterPro" id="IPR023534">
    <property type="entry name" value="Rof/RNase_P-like"/>
</dbReference>
<dbReference type="SUPFAM" id="SSF101744">
    <property type="entry name" value="Rof/RNase P subunit-like"/>
    <property type="match status" value="1"/>
</dbReference>
<reference evidence="4 5" key="1">
    <citation type="journal article" date="2012" name="Science">
        <title>The Paleozoic origin of enzymatic lignin decomposition reconstructed from 31 fungal genomes.</title>
        <authorList>
            <person name="Floudas D."/>
            <person name="Binder M."/>
            <person name="Riley R."/>
            <person name="Barry K."/>
            <person name="Blanchette R.A."/>
            <person name="Henrissat B."/>
            <person name="Martinez A.T."/>
            <person name="Otillar R."/>
            <person name="Spatafora J.W."/>
            <person name="Yadav J.S."/>
            <person name="Aerts A."/>
            <person name="Benoit I."/>
            <person name="Boyd A."/>
            <person name="Carlson A."/>
            <person name="Copeland A."/>
            <person name="Coutinho P.M."/>
            <person name="de Vries R.P."/>
            <person name="Ferreira P."/>
            <person name="Findley K."/>
            <person name="Foster B."/>
            <person name="Gaskell J."/>
            <person name="Glotzer D."/>
            <person name="Gorecki P."/>
            <person name="Heitman J."/>
            <person name="Hesse C."/>
            <person name="Hori C."/>
            <person name="Igarashi K."/>
            <person name="Jurgens J.A."/>
            <person name="Kallen N."/>
            <person name="Kersten P."/>
            <person name="Kohler A."/>
            <person name="Kuees U."/>
            <person name="Kumar T.K.A."/>
            <person name="Kuo A."/>
            <person name="LaButti K."/>
            <person name="Larrondo L.F."/>
            <person name="Lindquist E."/>
            <person name="Ling A."/>
            <person name="Lombard V."/>
            <person name="Lucas S."/>
            <person name="Lundell T."/>
            <person name="Martin R."/>
            <person name="McLaughlin D.J."/>
            <person name="Morgenstern I."/>
            <person name="Morin E."/>
            <person name="Murat C."/>
            <person name="Nagy L.G."/>
            <person name="Nolan M."/>
            <person name="Ohm R.A."/>
            <person name="Patyshakuliyeva A."/>
            <person name="Rokas A."/>
            <person name="Ruiz-Duenas F.J."/>
            <person name="Sabat G."/>
            <person name="Salamov A."/>
            <person name="Samejima M."/>
            <person name="Schmutz J."/>
            <person name="Slot J.C."/>
            <person name="St John F."/>
            <person name="Stenlid J."/>
            <person name="Sun H."/>
            <person name="Sun S."/>
            <person name="Syed K."/>
            <person name="Tsang A."/>
            <person name="Wiebenga A."/>
            <person name="Young D."/>
            <person name="Pisabarro A."/>
            <person name="Eastwood D.C."/>
            <person name="Martin F."/>
            <person name="Cullen D."/>
            <person name="Grigoriev I.V."/>
            <person name="Hibbett D.S."/>
        </authorList>
    </citation>
    <scope>NUCLEOTIDE SEQUENCE</scope>
    <source>
        <strain evidence="5">FP-58527</strain>
    </source>
</reference>
<feature type="region of interest" description="Disordered" evidence="3">
    <location>
        <begin position="230"/>
        <end position="263"/>
    </location>
</feature>
<evidence type="ECO:0000256" key="2">
    <source>
        <dbReference type="ARBA" id="ARBA00006181"/>
    </source>
</evidence>
<evidence type="ECO:0000313" key="5">
    <source>
        <dbReference type="Proteomes" id="UP000015241"/>
    </source>
</evidence>
<proteinExistence type="inferred from homology"/>
<feature type="compositionally biased region" description="Basic and acidic residues" evidence="3">
    <location>
        <begin position="81"/>
        <end position="95"/>
    </location>
</feature>
<dbReference type="GO" id="GO:0000172">
    <property type="term" value="C:ribonuclease MRP complex"/>
    <property type="evidence" value="ECO:0007669"/>
    <property type="project" value="InterPro"/>
</dbReference>
<feature type="compositionally biased region" description="Low complexity" evidence="3">
    <location>
        <begin position="239"/>
        <end position="256"/>
    </location>
</feature>
<organism evidence="4 5">
    <name type="scientific">Fomitopsis schrenkii</name>
    <name type="common">Brown rot fungus</name>
    <dbReference type="NCBI Taxonomy" id="2126942"/>
    <lineage>
        <taxon>Eukaryota</taxon>
        <taxon>Fungi</taxon>
        <taxon>Dikarya</taxon>
        <taxon>Basidiomycota</taxon>
        <taxon>Agaricomycotina</taxon>
        <taxon>Agaricomycetes</taxon>
        <taxon>Polyporales</taxon>
        <taxon>Fomitopsis</taxon>
    </lineage>
</organism>
<accession>S8EPD6</accession>
<name>S8EPD6_FOMSC</name>
<dbReference type="AlphaFoldDB" id="S8EPD6"/>
<dbReference type="InParanoid" id="S8EPD6"/>
<dbReference type="Proteomes" id="UP000015241">
    <property type="component" value="Unassembled WGS sequence"/>
</dbReference>
<dbReference type="Pfam" id="PF01868">
    <property type="entry name" value="RNase_P-MRP_p29"/>
    <property type="match status" value="1"/>
</dbReference>
<dbReference type="PANTHER" id="PTHR13348:SF0">
    <property type="entry name" value="RIBONUCLEASE P PROTEIN SUBUNIT P29"/>
    <property type="match status" value="1"/>
</dbReference>
<dbReference type="GO" id="GO:0030677">
    <property type="term" value="C:ribonuclease P complex"/>
    <property type="evidence" value="ECO:0007669"/>
    <property type="project" value="InterPro"/>
</dbReference>
<evidence type="ECO:0000256" key="3">
    <source>
        <dbReference type="SAM" id="MobiDB-lite"/>
    </source>
</evidence>
<dbReference type="OrthoDB" id="124041at2759"/>
<dbReference type="HOGENOM" id="CLU_078577_1_0_1"/>
<dbReference type="GO" id="GO:0005634">
    <property type="term" value="C:nucleus"/>
    <property type="evidence" value="ECO:0007669"/>
    <property type="project" value="UniProtKB-SubCell"/>
</dbReference>
<feature type="region of interest" description="Disordered" evidence="3">
    <location>
        <begin position="70"/>
        <end position="101"/>
    </location>
</feature>
<dbReference type="EMBL" id="KE504122">
    <property type="protein sequence ID" value="EPT05988.1"/>
    <property type="molecule type" value="Genomic_DNA"/>
</dbReference>
<gene>
    <name evidence="4" type="ORF">FOMPIDRAFT_96524</name>
</gene>
<dbReference type="Gene3D" id="2.30.30.210">
    <property type="entry name" value="Ribonuclease P/MRP, subunit p29"/>
    <property type="match status" value="1"/>
</dbReference>
<keyword evidence="5" id="KW-1185">Reference proteome</keyword>
<evidence type="ECO:0000256" key="1">
    <source>
        <dbReference type="ARBA" id="ARBA00004123"/>
    </source>
</evidence>